<dbReference type="SUPFAM" id="SSF48452">
    <property type="entry name" value="TPR-like"/>
    <property type="match status" value="1"/>
</dbReference>
<evidence type="ECO:0000256" key="1">
    <source>
        <dbReference type="SAM" id="MobiDB-lite"/>
    </source>
</evidence>
<dbReference type="OrthoDB" id="5421607at2759"/>
<dbReference type="GO" id="GO:0008312">
    <property type="term" value="F:7S RNA binding"/>
    <property type="evidence" value="ECO:0007669"/>
    <property type="project" value="TreeGrafter"/>
</dbReference>
<evidence type="ECO:0000313" key="2">
    <source>
        <dbReference type="Proteomes" id="UP000515125"/>
    </source>
</evidence>
<reference evidence="3" key="1">
    <citation type="submission" date="2025-08" db="UniProtKB">
        <authorList>
            <consortium name="RefSeq"/>
        </authorList>
    </citation>
    <scope>IDENTIFICATION</scope>
</reference>
<dbReference type="InterPro" id="IPR011990">
    <property type="entry name" value="TPR-like_helical_dom_sf"/>
</dbReference>
<dbReference type="Gene3D" id="1.25.40.10">
    <property type="entry name" value="Tetratricopeptide repeat domain"/>
    <property type="match status" value="2"/>
</dbReference>
<dbReference type="InterPro" id="IPR026270">
    <property type="entry name" value="SRP72"/>
</dbReference>
<sequence>MVAASCGDEGKAFSVLEELLAKEEYDKAFKTSTQLPLSLKQTEALVFSALQTGRWESARAAIRRLRQQQQQKESSGEDSAAAHTPPPLALEEAYCLYRLNKPQKALQLLAELQRQPQTHNAMALTHLHAQVDLLVSNYLASAACMLESEAAIDGSSTSSSSLSFPPAVVEALRGNCGGSDTFELPFNAACLYMQQKKSEAAAALLQRALDLCAAEAGVSQSAALQHLDEGELAGVWVQHGVLQQQQGNAEAAEEVYAAVLAVLEQQQQQQQQQEIDVGVAAVAVTNAYVLSLARRELPDKQDLEGLIRRTTKGATEALDHKLTVPQALKIGVNRCLGLLRSGRIEDCRRLTVSLTSRFGGCASLQRIKAAVQVRWPL</sequence>
<evidence type="ECO:0000313" key="3">
    <source>
        <dbReference type="RefSeq" id="XP_026194070.1"/>
    </source>
</evidence>
<organism evidence="2 3">
    <name type="scientific">Cyclospora cayetanensis</name>
    <dbReference type="NCBI Taxonomy" id="88456"/>
    <lineage>
        <taxon>Eukaryota</taxon>
        <taxon>Sar</taxon>
        <taxon>Alveolata</taxon>
        <taxon>Apicomplexa</taxon>
        <taxon>Conoidasida</taxon>
        <taxon>Coccidia</taxon>
        <taxon>Eucoccidiorida</taxon>
        <taxon>Eimeriorina</taxon>
        <taxon>Eimeriidae</taxon>
        <taxon>Cyclospora</taxon>
    </lineage>
</organism>
<dbReference type="AlphaFoldDB" id="A0A6P6S453"/>
<keyword evidence="2" id="KW-1185">Reference proteome</keyword>
<dbReference type="PANTHER" id="PTHR14094:SF9">
    <property type="entry name" value="SIGNAL RECOGNITION PARTICLE SUBUNIT SRP72"/>
    <property type="match status" value="1"/>
</dbReference>
<dbReference type="GO" id="GO:0005786">
    <property type="term" value="C:signal recognition particle, endoplasmic reticulum targeting"/>
    <property type="evidence" value="ECO:0007669"/>
    <property type="project" value="TreeGrafter"/>
</dbReference>
<accession>A0A6P6S453</accession>
<dbReference type="PANTHER" id="PTHR14094">
    <property type="entry name" value="SIGNAL RECOGNITION PARTICLE 72"/>
    <property type="match status" value="1"/>
</dbReference>
<dbReference type="GO" id="GO:0006614">
    <property type="term" value="P:SRP-dependent cotranslational protein targeting to membrane"/>
    <property type="evidence" value="ECO:0007669"/>
    <property type="project" value="InterPro"/>
</dbReference>
<protein>
    <submittedName>
        <fullName evidence="3">Signal recognition particle subunit SRP72</fullName>
    </submittedName>
</protein>
<dbReference type="RefSeq" id="XP_026194070.1">
    <property type="nucleotide sequence ID" value="XM_026338285.1"/>
</dbReference>
<proteinExistence type="predicted"/>
<dbReference type="GeneID" id="34621716"/>
<dbReference type="Proteomes" id="UP000515125">
    <property type="component" value="Unplaced"/>
</dbReference>
<name>A0A6P6S453_9EIME</name>
<dbReference type="GO" id="GO:0043022">
    <property type="term" value="F:ribosome binding"/>
    <property type="evidence" value="ECO:0007669"/>
    <property type="project" value="TreeGrafter"/>
</dbReference>
<gene>
    <name evidence="3" type="primary">LOC34621716</name>
</gene>
<feature type="region of interest" description="Disordered" evidence="1">
    <location>
        <begin position="63"/>
        <end position="84"/>
    </location>
</feature>